<keyword evidence="9" id="KW-1185">Reference proteome</keyword>
<evidence type="ECO:0000256" key="3">
    <source>
        <dbReference type="ARBA" id="ARBA00022552"/>
    </source>
</evidence>
<evidence type="ECO:0000313" key="9">
    <source>
        <dbReference type="Proteomes" id="UP001642484"/>
    </source>
</evidence>
<dbReference type="Proteomes" id="UP001642484">
    <property type="component" value="Unassembled WGS sequence"/>
</dbReference>
<evidence type="ECO:0000259" key="6">
    <source>
        <dbReference type="Pfam" id="PF01138"/>
    </source>
</evidence>
<dbReference type="Pfam" id="PF01138">
    <property type="entry name" value="RNase_PH"/>
    <property type="match status" value="1"/>
</dbReference>
<dbReference type="PANTHER" id="PTHR11953:SF1">
    <property type="entry name" value="EXOSOME COMPLEX COMPONENT RRP46"/>
    <property type="match status" value="1"/>
</dbReference>
<dbReference type="PANTHER" id="PTHR11953">
    <property type="entry name" value="EXOSOME COMPLEX COMPONENT"/>
    <property type="match status" value="1"/>
</dbReference>
<evidence type="ECO:0000256" key="5">
    <source>
        <dbReference type="ARBA" id="ARBA00023242"/>
    </source>
</evidence>
<dbReference type="SUPFAM" id="SSF55666">
    <property type="entry name" value="Ribonuclease PH domain 2-like"/>
    <property type="match status" value="1"/>
</dbReference>
<name>A0ABP0I237_9DINO</name>
<keyword evidence="4" id="KW-0271">Exosome</keyword>
<organism evidence="8 9">
    <name type="scientific">Durusdinium trenchii</name>
    <dbReference type="NCBI Taxonomy" id="1381693"/>
    <lineage>
        <taxon>Eukaryota</taxon>
        <taxon>Sar</taxon>
        <taxon>Alveolata</taxon>
        <taxon>Dinophyceae</taxon>
        <taxon>Suessiales</taxon>
        <taxon>Symbiodiniaceae</taxon>
        <taxon>Durusdinium</taxon>
    </lineage>
</organism>
<evidence type="ECO:0000313" key="8">
    <source>
        <dbReference type="EMBL" id="CAK8996655.1"/>
    </source>
</evidence>
<comment type="caution">
    <text evidence="8">The sequence shown here is derived from an EMBL/GenBank/DDBJ whole genome shotgun (WGS) entry which is preliminary data.</text>
</comment>
<proteinExistence type="inferred from homology"/>
<keyword evidence="3" id="KW-0698">rRNA processing</keyword>
<dbReference type="CDD" id="cd11372">
    <property type="entry name" value="RNase_PH_RRP46"/>
    <property type="match status" value="1"/>
</dbReference>
<accession>A0ABP0I237</accession>
<dbReference type="InterPro" id="IPR020568">
    <property type="entry name" value="Ribosomal_Su5_D2-typ_SF"/>
</dbReference>
<feature type="domain" description="Exoribonuclease phosphorolytic" evidence="7">
    <location>
        <begin position="154"/>
        <end position="202"/>
    </location>
</feature>
<comment type="similarity">
    <text evidence="2">Belongs to the RNase PH family.</text>
</comment>
<dbReference type="InterPro" id="IPR036345">
    <property type="entry name" value="ExoRNase_PH_dom2_sf"/>
</dbReference>
<keyword evidence="5" id="KW-0539">Nucleus</keyword>
<dbReference type="Gene3D" id="3.30.230.70">
    <property type="entry name" value="GHMP Kinase, N-terminal domain"/>
    <property type="match status" value="1"/>
</dbReference>
<evidence type="ECO:0000256" key="4">
    <source>
        <dbReference type="ARBA" id="ARBA00022835"/>
    </source>
</evidence>
<feature type="domain" description="Exoribonuclease phosphorolytic" evidence="6">
    <location>
        <begin position="11"/>
        <end position="131"/>
    </location>
</feature>
<dbReference type="EMBL" id="CAXAMN010001880">
    <property type="protein sequence ID" value="CAK8996655.1"/>
    <property type="molecule type" value="Genomic_DNA"/>
</dbReference>
<reference evidence="8 9" key="1">
    <citation type="submission" date="2024-02" db="EMBL/GenBank/DDBJ databases">
        <authorList>
            <person name="Chen Y."/>
            <person name="Shah S."/>
            <person name="Dougan E. K."/>
            <person name="Thang M."/>
            <person name="Chan C."/>
        </authorList>
    </citation>
    <scope>NUCLEOTIDE SEQUENCE [LARGE SCALE GENOMIC DNA]</scope>
</reference>
<evidence type="ECO:0000256" key="2">
    <source>
        <dbReference type="ARBA" id="ARBA00006678"/>
    </source>
</evidence>
<dbReference type="Pfam" id="PF03725">
    <property type="entry name" value="RNase_PH_C"/>
    <property type="match status" value="1"/>
</dbReference>
<evidence type="ECO:0000256" key="1">
    <source>
        <dbReference type="ARBA" id="ARBA00004123"/>
    </source>
</evidence>
<comment type="subcellular location">
    <subcellularLocation>
        <location evidence="1">Nucleus</location>
    </subcellularLocation>
</comment>
<dbReference type="InterPro" id="IPR027408">
    <property type="entry name" value="PNPase/RNase_PH_dom_sf"/>
</dbReference>
<dbReference type="InterPro" id="IPR001247">
    <property type="entry name" value="ExoRNase_PH_dom1"/>
</dbReference>
<dbReference type="SUPFAM" id="SSF54211">
    <property type="entry name" value="Ribosomal protein S5 domain 2-like"/>
    <property type="match status" value="1"/>
</dbReference>
<sequence length="252" mass="27218">MARRDGRSANQLRPPQVELRPLQRADGSARFRFGDCTVLAAVYGPKEPRTRHRELCDRCTLDVVVRPRVGIPGPQERQMEALLARQLEYVVLATEYPRTQISVIVQMSCCDGSTAAVAGNAAHLALLDAGVAMKATAMCVALGVKLSPEPVIWLDPTELEEAQCDALISLSMDGSRNQLVSHISSGAPLDATIWSSCIEAADKSCKACLDTAFSRVSRDAGTARRRHCGTVDRRGAGAVRKGSKRGWQFATG</sequence>
<evidence type="ECO:0000259" key="7">
    <source>
        <dbReference type="Pfam" id="PF03725"/>
    </source>
</evidence>
<protein>
    <submittedName>
        <fullName evidence="8">Uncharacterized protein</fullName>
    </submittedName>
</protein>
<gene>
    <name evidence="8" type="ORF">CCMP2556_LOCUS4543</name>
</gene>
<dbReference type="InterPro" id="IPR050080">
    <property type="entry name" value="RNase_PH"/>
</dbReference>
<dbReference type="InterPro" id="IPR015847">
    <property type="entry name" value="ExoRNase_PH_dom2"/>
</dbReference>